<comment type="caution">
    <text evidence="12">The sequence shown here is derived from an EMBL/GenBank/DDBJ whole genome shotgun (WGS) entry which is preliminary data.</text>
</comment>
<dbReference type="InterPro" id="IPR012850">
    <property type="entry name" value="A-amylase_bs_C"/>
</dbReference>
<feature type="domain" description="Alpha-amylase C-terminal beta-sheet" evidence="11">
    <location>
        <begin position="888"/>
        <end position="939"/>
    </location>
</feature>
<dbReference type="Gene3D" id="3.20.20.80">
    <property type="entry name" value="Glycosidases"/>
    <property type="match status" value="2"/>
</dbReference>
<accession>A0A438FD39</accession>
<comment type="cofactor">
    <cofactor evidence="2">
        <name>Ca(2+)</name>
        <dbReference type="ChEBI" id="CHEBI:29108"/>
    </cofactor>
</comment>
<evidence type="ECO:0000256" key="5">
    <source>
        <dbReference type="ARBA" id="ARBA00022723"/>
    </source>
</evidence>
<keyword evidence="8" id="KW-0326">Glycosidase</keyword>
<dbReference type="EC" id="3.2.1.1" evidence="4"/>
<dbReference type="GO" id="GO:0005509">
    <property type="term" value="F:calcium ion binding"/>
    <property type="evidence" value="ECO:0007669"/>
    <property type="project" value="InterPro"/>
</dbReference>
<reference evidence="12 13" key="1">
    <citation type="journal article" date="2018" name="PLoS Genet.">
        <title>Population sequencing reveals clonal diversity and ancestral inbreeding in the grapevine cultivar Chardonnay.</title>
        <authorList>
            <person name="Roach M.J."/>
            <person name="Johnson D.L."/>
            <person name="Bohlmann J."/>
            <person name="van Vuuren H.J."/>
            <person name="Jones S.J."/>
            <person name="Pretorius I.S."/>
            <person name="Schmidt S.A."/>
            <person name="Borneman A.R."/>
        </authorList>
    </citation>
    <scope>NUCLEOTIDE SEQUENCE [LARGE SCALE GENOMIC DNA]</scope>
    <source>
        <strain evidence="13">cv. Chardonnay</strain>
        <tissue evidence="12">Leaf</tissue>
    </source>
</reference>
<sequence>MSTVCIEPLFQRCRIENPRFRLKSLATKPSSLNYSPKPLRNGGSFCNFKSLHGVRPLRAASIDTALFETTDVFFKETFILKRTEVVEGKISIRLDPGKNGENWQLTVGCNIPGSWVLHWGVSYIDDVGSEWDQPPLEMRPPGSVAIKDYAIETPLKKLSSASERDTLHEVTIDFSPNSEIAAIRFVLKDEDYGAWYQHRGRDFEVLLMDYLCEGTNTVGAKEGFGIWPGPLGQLSNMLLKAEGSHPKGQDSSSVSGDLITGFYEEHSIVKEVPVDNSVNVSVKKCPETARNLLYLETDLIGDVVVHWGVCRDDSKTWEIPAAPHPPETKLFKKKALRTLLQETKKLLRYLVLQSKEDGHGSWGLFTLDEELEGFLFVLKLNENTWLRCMGNDFYIPLSGSSSLPAQSRQGQSEGWGKSERVVSVPTEISGKTAGENEIVSDAAYTDGIINDIRNLVSDISSEKRQKTKTKQAQESILQEIEKLAAEAYSIFRSSIPTFSEEAVLETLKPPEKLTSGTGSGFEILCQGFNWESNKSGRWYMELSKKVAELSSLGFTVVWLPPPTASVSPEGYMPTDLYNLNSRYGSSDELKVLVKSFHEVGVKVLGDVVLNHRCAQYQNQNGIWNIFGGRLNWDDRAIVADDPHFQSAKGPLFLMFSGINIRSMLLFLVPCGYRNRNLESFYFVAAIRIKKLLYEGRGNKSSGDNFHAAPNIDHSQDFVREDIKEWLCWLRKEIGYDGWRLDFVRGFWGGYVKDYMDASEPYFAVASIGILSVIHMVKWIIIKMRIGRESLTGLMLLMGLQALGRCEYWRLSDQKRKPPGVVGWWPSRAVTFIENHDTGSTQGHWRFPGGKEMQGYAYILTHPGTPAVFFDHLFSHYRSEIASLISLRNRNEIHCRSTIQITMAERDVYAAIIDEKVAMKIGPATQLLASIRVNYRMYPPPPTSKEIQIAQGRAGRAMQLMEMVMLQEPQAAASYPKPPFPSAPGSGCQPSTNSLKRSWKMEMSLWVWEDVLVVLDIIFTLQCLVEILLK</sequence>
<dbReference type="Pfam" id="PF23166">
    <property type="entry name" value="Ig_N_CWD1"/>
    <property type="match status" value="2"/>
</dbReference>
<dbReference type="SUPFAM" id="SSF51011">
    <property type="entry name" value="Glycosyl hydrolase domain"/>
    <property type="match status" value="1"/>
</dbReference>
<dbReference type="InterPro" id="IPR013780">
    <property type="entry name" value="Glyco_hydro_b"/>
</dbReference>
<dbReference type="Pfam" id="PF07821">
    <property type="entry name" value="Alpha-amyl_C2"/>
    <property type="match status" value="1"/>
</dbReference>
<dbReference type="InterPro" id="IPR006047">
    <property type="entry name" value="GH13_cat_dom"/>
</dbReference>
<keyword evidence="7" id="KW-0119">Carbohydrate metabolism</keyword>
<dbReference type="GO" id="GO:0004556">
    <property type="term" value="F:alpha-amylase activity"/>
    <property type="evidence" value="ECO:0007669"/>
    <property type="project" value="UniProtKB-EC"/>
</dbReference>
<dbReference type="InterPro" id="IPR017853">
    <property type="entry name" value="GH"/>
</dbReference>
<feature type="domain" description="Glycosyl hydrolase family 13 catalytic" evidence="10">
    <location>
        <begin position="522"/>
        <end position="887"/>
    </location>
</feature>
<name>A0A438FD39_VITVI</name>
<dbReference type="InterPro" id="IPR056301">
    <property type="entry name" value="GWD-like_N_Ig"/>
</dbReference>
<dbReference type="Pfam" id="PF00128">
    <property type="entry name" value="Alpha-amylase"/>
    <property type="match status" value="1"/>
</dbReference>
<proteinExistence type="inferred from homology"/>
<evidence type="ECO:0000256" key="3">
    <source>
        <dbReference type="ARBA" id="ARBA00008061"/>
    </source>
</evidence>
<organism evidence="12 13">
    <name type="scientific">Vitis vinifera</name>
    <name type="common">Grape</name>
    <dbReference type="NCBI Taxonomy" id="29760"/>
    <lineage>
        <taxon>Eukaryota</taxon>
        <taxon>Viridiplantae</taxon>
        <taxon>Streptophyta</taxon>
        <taxon>Embryophyta</taxon>
        <taxon>Tracheophyta</taxon>
        <taxon>Spermatophyta</taxon>
        <taxon>Magnoliopsida</taxon>
        <taxon>eudicotyledons</taxon>
        <taxon>Gunneridae</taxon>
        <taxon>Pentapetalae</taxon>
        <taxon>rosids</taxon>
        <taxon>Vitales</taxon>
        <taxon>Vitaceae</taxon>
        <taxon>Viteae</taxon>
        <taxon>Vitis</taxon>
    </lineage>
</organism>
<dbReference type="SUPFAM" id="SSF51445">
    <property type="entry name" value="(Trans)glycosidases"/>
    <property type="match status" value="1"/>
</dbReference>
<dbReference type="GO" id="GO:0005975">
    <property type="term" value="P:carbohydrate metabolic process"/>
    <property type="evidence" value="ECO:0007669"/>
    <property type="project" value="InterPro"/>
</dbReference>
<gene>
    <name evidence="12" type="primary">AMY3_1</name>
    <name evidence="12" type="ORF">CK203_115244</name>
</gene>
<evidence type="ECO:0000259" key="11">
    <source>
        <dbReference type="SMART" id="SM00810"/>
    </source>
</evidence>
<evidence type="ECO:0000259" key="10">
    <source>
        <dbReference type="SMART" id="SM00642"/>
    </source>
</evidence>
<dbReference type="EMBL" id="QGNW01001003">
    <property type="protein sequence ID" value="RVW57907.1"/>
    <property type="molecule type" value="Genomic_DNA"/>
</dbReference>
<evidence type="ECO:0000256" key="7">
    <source>
        <dbReference type="ARBA" id="ARBA00023277"/>
    </source>
</evidence>
<comment type="similarity">
    <text evidence="3">Belongs to the glycosyl hydrolase 13 family.</text>
</comment>
<keyword evidence="5" id="KW-0479">Metal-binding</keyword>
<evidence type="ECO:0000256" key="1">
    <source>
        <dbReference type="ARBA" id="ARBA00000548"/>
    </source>
</evidence>
<protein>
    <recommendedName>
        <fullName evidence="4">alpha-amylase</fullName>
        <ecNumber evidence="4">3.2.1.1</ecNumber>
    </recommendedName>
    <alternativeName>
        <fullName evidence="9">1,4-alpha-D-glucan glucanohydrolase</fullName>
    </alternativeName>
</protein>
<evidence type="ECO:0000256" key="4">
    <source>
        <dbReference type="ARBA" id="ARBA00012595"/>
    </source>
</evidence>
<evidence type="ECO:0000256" key="2">
    <source>
        <dbReference type="ARBA" id="ARBA00001913"/>
    </source>
</evidence>
<dbReference type="SMART" id="SM00642">
    <property type="entry name" value="Aamy"/>
    <property type="match status" value="1"/>
</dbReference>
<dbReference type="AlphaFoldDB" id="A0A438FD39"/>
<keyword evidence="6" id="KW-0378">Hydrolase</keyword>
<evidence type="ECO:0000313" key="13">
    <source>
        <dbReference type="Proteomes" id="UP000288805"/>
    </source>
</evidence>
<evidence type="ECO:0000256" key="6">
    <source>
        <dbReference type="ARBA" id="ARBA00022801"/>
    </source>
</evidence>
<dbReference type="PANTHER" id="PTHR43447">
    <property type="entry name" value="ALPHA-AMYLASE"/>
    <property type="match status" value="1"/>
</dbReference>
<evidence type="ECO:0000256" key="8">
    <source>
        <dbReference type="ARBA" id="ARBA00023295"/>
    </source>
</evidence>
<comment type="catalytic activity">
    <reaction evidence="1">
        <text>Endohydrolysis of (1-&gt;4)-alpha-D-glucosidic linkages in polysaccharides containing three or more (1-&gt;4)-alpha-linked D-glucose units.</text>
        <dbReference type="EC" id="3.2.1.1"/>
    </reaction>
</comment>
<evidence type="ECO:0000313" key="12">
    <source>
        <dbReference type="EMBL" id="RVW57907.1"/>
    </source>
</evidence>
<dbReference type="Proteomes" id="UP000288805">
    <property type="component" value="Unassembled WGS sequence"/>
</dbReference>
<dbReference type="CDD" id="cd11314">
    <property type="entry name" value="AmyAc_arch_bac_plant_AmyA"/>
    <property type="match status" value="1"/>
</dbReference>
<dbReference type="SMART" id="SM00810">
    <property type="entry name" value="Alpha-amyl_C2"/>
    <property type="match status" value="1"/>
</dbReference>
<evidence type="ECO:0000256" key="9">
    <source>
        <dbReference type="ARBA" id="ARBA00030238"/>
    </source>
</evidence>
<dbReference type="Gene3D" id="2.60.40.1180">
    <property type="entry name" value="Golgi alpha-mannosidase II"/>
    <property type="match status" value="1"/>
</dbReference>